<dbReference type="EMBL" id="CM000880">
    <property type="protein sequence ID" value="PNT77102.1"/>
    <property type="molecule type" value="Genomic_DNA"/>
</dbReference>
<accession>A0A2K2DS47</accession>
<sequence>MAFCSTFATASPAPAQAIHGGMKGRAHHTEAASRIIQAPRLHLHLLGRIHVDPAG</sequence>
<dbReference type="Gramene" id="PNT77101">
    <property type="protein sequence ID" value="PNT77101"/>
    <property type="gene ID" value="BRADI_1g57804v3"/>
</dbReference>
<reference evidence="2" key="3">
    <citation type="submission" date="2018-08" db="UniProtKB">
        <authorList>
            <consortium name="EnsemblPlants"/>
        </authorList>
    </citation>
    <scope>IDENTIFICATION</scope>
    <source>
        <strain evidence="2">cv. Bd21</strain>
    </source>
</reference>
<organism evidence="1">
    <name type="scientific">Brachypodium distachyon</name>
    <name type="common">Purple false brome</name>
    <name type="synonym">Trachynia distachya</name>
    <dbReference type="NCBI Taxonomy" id="15368"/>
    <lineage>
        <taxon>Eukaryota</taxon>
        <taxon>Viridiplantae</taxon>
        <taxon>Streptophyta</taxon>
        <taxon>Embryophyta</taxon>
        <taxon>Tracheophyta</taxon>
        <taxon>Spermatophyta</taxon>
        <taxon>Magnoliopsida</taxon>
        <taxon>Liliopsida</taxon>
        <taxon>Poales</taxon>
        <taxon>Poaceae</taxon>
        <taxon>BOP clade</taxon>
        <taxon>Pooideae</taxon>
        <taxon>Stipodae</taxon>
        <taxon>Brachypodieae</taxon>
        <taxon>Brachypodium</taxon>
    </lineage>
</organism>
<dbReference type="EnsemblPlants" id="PNT77101">
    <property type="protein sequence ID" value="PNT77101"/>
    <property type="gene ID" value="BRADI_1g57804v3"/>
</dbReference>
<dbReference type="AlphaFoldDB" id="A0A2K2DS47"/>
<dbReference type="Gramene" id="PNT77102">
    <property type="protein sequence ID" value="PNT77102"/>
    <property type="gene ID" value="BRADI_1g57804v3"/>
</dbReference>
<name>A0A2K2DS47_BRADI</name>
<evidence type="ECO:0000313" key="1">
    <source>
        <dbReference type="EMBL" id="PNT77101.1"/>
    </source>
</evidence>
<dbReference type="EMBL" id="CM000880">
    <property type="protein sequence ID" value="PNT77101.1"/>
    <property type="molecule type" value="Genomic_DNA"/>
</dbReference>
<protein>
    <submittedName>
        <fullName evidence="1 2">Uncharacterized protein</fullName>
    </submittedName>
</protein>
<dbReference type="EnsemblPlants" id="PNT77102">
    <property type="protein sequence ID" value="PNT77102"/>
    <property type="gene ID" value="BRADI_1g57804v3"/>
</dbReference>
<evidence type="ECO:0000313" key="3">
    <source>
        <dbReference type="Proteomes" id="UP000008810"/>
    </source>
</evidence>
<gene>
    <name evidence="1" type="ORF">BRADI_1g57804v3</name>
</gene>
<proteinExistence type="predicted"/>
<keyword evidence="3" id="KW-1185">Reference proteome</keyword>
<reference evidence="1" key="2">
    <citation type="submission" date="2017-06" db="EMBL/GenBank/DDBJ databases">
        <title>WGS assembly of Brachypodium distachyon.</title>
        <authorList>
            <consortium name="The International Brachypodium Initiative"/>
            <person name="Lucas S."/>
            <person name="Harmon-Smith M."/>
            <person name="Lail K."/>
            <person name="Tice H."/>
            <person name="Grimwood J."/>
            <person name="Bruce D."/>
            <person name="Barry K."/>
            <person name="Shu S."/>
            <person name="Lindquist E."/>
            <person name="Wang M."/>
            <person name="Pitluck S."/>
            <person name="Vogel J.P."/>
            <person name="Garvin D.F."/>
            <person name="Mockler T.C."/>
            <person name="Schmutz J."/>
            <person name="Rokhsar D."/>
            <person name="Bevan M.W."/>
        </authorList>
    </citation>
    <scope>NUCLEOTIDE SEQUENCE</scope>
    <source>
        <strain evidence="1">Bd21</strain>
    </source>
</reference>
<dbReference type="InParanoid" id="A0A2K2DS47"/>
<reference evidence="1 2" key="1">
    <citation type="journal article" date="2010" name="Nature">
        <title>Genome sequencing and analysis of the model grass Brachypodium distachyon.</title>
        <authorList>
            <consortium name="International Brachypodium Initiative"/>
        </authorList>
    </citation>
    <scope>NUCLEOTIDE SEQUENCE [LARGE SCALE GENOMIC DNA]</scope>
    <source>
        <strain evidence="1 2">Bd21</strain>
    </source>
</reference>
<dbReference type="Proteomes" id="UP000008810">
    <property type="component" value="Chromosome 1"/>
</dbReference>
<evidence type="ECO:0000313" key="2">
    <source>
        <dbReference type="EnsemblPlants" id="PNT77101"/>
    </source>
</evidence>